<dbReference type="Gene3D" id="3.30.300.20">
    <property type="match status" value="1"/>
</dbReference>
<dbReference type="InterPro" id="IPR052707">
    <property type="entry name" value="OsmC_Ohr_Peroxiredoxin"/>
</dbReference>
<dbReference type="SUPFAM" id="SSF82784">
    <property type="entry name" value="OsmC-like"/>
    <property type="match status" value="1"/>
</dbReference>
<keyword evidence="2" id="KW-1185">Reference proteome</keyword>
<dbReference type="InterPro" id="IPR015946">
    <property type="entry name" value="KH_dom-like_a/b"/>
</dbReference>
<name>A0A9Q2CXI8_9STAP</name>
<protein>
    <submittedName>
        <fullName evidence="1">Peroxiredoxin-like protein</fullName>
    </submittedName>
</protein>
<dbReference type="Pfam" id="PF02566">
    <property type="entry name" value="OsmC"/>
    <property type="match status" value="1"/>
</dbReference>
<comment type="caution">
    <text evidence="1">The sequence shown here is derived from an EMBL/GenBank/DDBJ whole genome shotgun (WGS) entry which is preliminary data.</text>
</comment>
<gene>
    <name evidence="1" type="ORF">HNQ45_000119</name>
</gene>
<dbReference type="AlphaFoldDB" id="A0A9Q2CXI8"/>
<evidence type="ECO:0000313" key="1">
    <source>
        <dbReference type="EMBL" id="MBB5175261.1"/>
    </source>
</evidence>
<dbReference type="InterPro" id="IPR036102">
    <property type="entry name" value="OsmC/Ohrsf"/>
</dbReference>
<dbReference type="EMBL" id="JACHHF010000001">
    <property type="protein sequence ID" value="MBB5175261.1"/>
    <property type="molecule type" value="Genomic_DNA"/>
</dbReference>
<dbReference type="NCBIfam" id="TIGR03563">
    <property type="entry name" value="perox_SACOL1771"/>
    <property type="match status" value="1"/>
</dbReference>
<dbReference type="InterPro" id="IPR003718">
    <property type="entry name" value="OsmC/Ohr_fam"/>
</dbReference>
<sequence length="147" mass="16060">MIMHDFKVQTNWENGRSSIGDFKADHIDGKISIPSELGGPGDASNPDELLVAAASSCYIISLAATLERARFTNVKITLNSVGTASLSESGKFKMETITHYPTIFTDDTEKLEKRIDKLIEIADNNCMVSNAIRGNVEIIVKPTIDSK</sequence>
<dbReference type="PANTHER" id="PTHR42830">
    <property type="entry name" value="OSMOTICALLY INDUCIBLE FAMILY PROTEIN"/>
    <property type="match status" value="1"/>
</dbReference>
<dbReference type="RefSeq" id="WP_183672694.1">
    <property type="nucleotide sequence ID" value="NZ_CBCRYX010000003.1"/>
</dbReference>
<organism evidence="1 2">
    <name type="scientific">Nosocomiicoccus ampullae</name>
    <dbReference type="NCBI Taxonomy" id="489910"/>
    <lineage>
        <taxon>Bacteria</taxon>
        <taxon>Bacillati</taxon>
        <taxon>Bacillota</taxon>
        <taxon>Bacilli</taxon>
        <taxon>Bacillales</taxon>
        <taxon>Staphylococcaceae</taxon>
        <taxon>Nosocomiicoccus</taxon>
    </lineage>
</organism>
<dbReference type="PANTHER" id="PTHR42830:SF2">
    <property type="entry name" value="OSMC_OHR FAMILY PROTEIN"/>
    <property type="match status" value="1"/>
</dbReference>
<dbReference type="InterPro" id="IPR019905">
    <property type="entry name" value="OsmC-like_firmicutes"/>
</dbReference>
<dbReference type="Proteomes" id="UP000579136">
    <property type="component" value="Unassembled WGS sequence"/>
</dbReference>
<proteinExistence type="predicted"/>
<accession>A0A9Q2CXI8</accession>
<evidence type="ECO:0000313" key="2">
    <source>
        <dbReference type="Proteomes" id="UP000579136"/>
    </source>
</evidence>
<reference evidence="1 2" key="1">
    <citation type="submission" date="2020-08" db="EMBL/GenBank/DDBJ databases">
        <title>Genomic Encyclopedia of Type Strains, Phase IV (KMG-IV): sequencing the most valuable type-strain genomes for metagenomic binning, comparative biology and taxonomic classification.</title>
        <authorList>
            <person name="Goeker M."/>
        </authorList>
    </citation>
    <scope>NUCLEOTIDE SEQUENCE [LARGE SCALE GENOMIC DNA]</scope>
    <source>
        <strain evidence="1 2">DSM 19163</strain>
    </source>
</reference>